<name>A0A5M8P2H0_9BACT</name>
<sequence length="62" mass="7205">MKRMKFSYILLFIEIWIILPVEAQPFQLDITAEAYSIFNPWFGVGSSLRRAKSKALALQNNK</sequence>
<comment type="caution">
    <text evidence="1">The sequence shown here is derived from an EMBL/GenBank/DDBJ whole genome shotgun (WGS) entry which is preliminary data.</text>
</comment>
<dbReference type="EMBL" id="SNRX01000006">
    <property type="protein sequence ID" value="KAA6302578.1"/>
    <property type="molecule type" value="Genomic_DNA"/>
</dbReference>
<proteinExistence type="predicted"/>
<protein>
    <submittedName>
        <fullName evidence="1">Uncharacterized protein</fullName>
    </submittedName>
</protein>
<accession>A0A5M8P2H0</accession>
<organism evidence="1 2">
    <name type="scientific">Candidatus Ordinivivax streblomastigis</name>
    <dbReference type="NCBI Taxonomy" id="2540710"/>
    <lineage>
        <taxon>Bacteria</taxon>
        <taxon>Pseudomonadati</taxon>
        <taxon>Bacteroidota</taxon>
        <taxon>Bacteroidia</taxon>
        <taxon>Bacteroidales</taxon>
        <taxon>Candidatus Ordinivivax</taxon>
    </lineage>
</organism>
<gene>
    <name evidence="1" type="ORF">EZS26_001085</name>
</gene>
<dbReference type="AlphaFoldDB" id="A0A5M8P2H0"/>
<reference evidence="1 2" key="1">
    <citation type="submission" date="2019-03" db="EMBL/GenBank/DDBJ databases">
        <title>Single cell metagenomics reveals metabolic interactions within the superorganism composed of flagellate Streblomastix strix and complex community of Bacteroidetes bacteria on its surface.</title>
        <authorList>
            <person name="Treitli S.C."/>
            <person name="Kolisko M."/>
            <person name="Husnik F."/>
            <person name="Keeling P."/>
            <person name="Hampl V."/>
        </authorList>
    </citation>
    <scope>NUCLEOTIDE SEQUENCE [LARGE SCALE GENOMIC DNA]</scope>
    <source>
        <strain evidence="1">St1</strain>
    </source>
</reference>
<dbReference type="Proteomes" id="UP000324575">
    <property type="component" value="Unassembled WGS sequence"/>
</dbReference>
<evidence type="ECO:0000313" key="1">
    <source>
        <dbReference type="EMBL" id="KAA6302578.1"/>
    </source>
</evidence>
<evidence type="ECO:0000313" key="2">
    <source>
        <dbReference type="Proteomes" id="UP000324575"/>
    </source>
</evidence>